<reference evidence="3" key="1">
    <citation type="journal article" date="2020" name="Stud. Mycol.">
        <title>101 Dothideomycetes genomes: a test case for predicting lifestyles and emergence of pathogens.</title>
        <authorList>
            <person name="Haridas S."/>
            <person name="Albert R."/>
            <person name="Binder M."/>
            <person name="Bloem J."/>
            <person name="Labutti K."/>
            <person name="Salamov A."/>
            <person name="Andreopoulos B."/>
            <person name="Baker S."/>
            <person name="Barry K."/>
            <person name="Bills G."/>
            <person name="Bluhm B."/>
            <person name="Cannon C."/>
            <person name="Castanera R."/>
            <person name="Culley D."/>
            <person name="Daum C."/>
            <person name="Ezra D."/>
            <person name="Gonzalez J."/>
            <person name="Henrissat B."/>
            <person name="Kuo A."/>
            <person name="Liang C."/>
            <person name="Lipzen A."/>
            <person name="Lutzoni F."/>
            <person name="Magnuson J."/>
            <person name="Mondo S."/>
            <person name="Nolan M."/>
            <person name="Ohm R."/>
            <person name="Pangilinan J."/>
            <person name="Park H.-J."/>
            <person name="Ramirez L."/>
            <person name="Alfaro M."/>
            <person name="Sun H."/>
            <person name="Tritt A."/>
            <person name="Yoshinaga Y."/>
            <person name="Zwiers L.-H."/>
            <person name="Turgeon B."/>
            <person name="Goodwin S."/>
            <person name="Spatafora J."/>
            <person name="Crous P."/>
            <person name="Grigoriev I."/>
        </authorList>
    </citation>
    <scope>NUCLEOTIDE SEQUENCE</scope>
    <source>
        <strain evidence="3">CBS 130266</strain>
    </source>
</reference>
<dbReference type="GO" id="GO:0006511">
    <property type="term" value="P:ubiquitin-dependent protein catabolic process"/>
    <property type="evidence" value="ECO:0007669"/>
    <property type="project" value="TreeGrafter"/>
</dbReference>
<feature type="compositionally biased region" description="Basic and acidic residues" evidence="1">
    <location>
        <begin position="482"/>
        <end position="493"/>
    </location>
</feature>
<feature type="compositionally biased region" description="Acidic residues" evidence="1">
    <location>
        <begin position="422"/>
        <end position="437"/>
    </location>
</feature>
<dbReference type="Pfam" id="PF02845">
    <property type="entry name" value="CUE"/>
    <property type="match status" value="1"/>
</dbReference>
<dbReference type="Proteomes" id="UP000800235">
    <property type="component" value="Unassembled WGS sequence"/>
</dbReference>
<dbReference type="AlphaFoldDB" id="A0A9P4TWM4"/>
<dbReference type="GO" id="GO:0031624">
    <property type="term" value="F:ubiquitin conjugating enzyme binding"/>
    <property type="evidence" value="ECO:0007669"/>
    <property type="project" value="TreeGrafter"/>
</dbReference>
<dbReference type="GO" id="GO:0005737">
    <property type="term" value="C:cytoplasm"/>
    <property type="evidence" value="ECO:0007669"/>
    <property type="project" value="TreeGrafter"/>
</dbReference>
<dbReference type="SMART" id="SM00546">
    <property type="entry name" value="CUE"/>
    <property type="match status" value="1"/>
</dbReference>
<protein>
    <recommendedName>
        <fullName evidence="2">CUE domain-containing protein</fullName>
    </recommendedName>
</protein>
<keyword evidence="4" id="KW-1185">Reference proteome</keyword>
<evidence type="ECO:0000313" key="3">
    <source>
        <dbReference type="EMBL" id="KAF2427801.1"/>
    </source>
</evidence>
<proteinExistence type="predicted"/>
<feature type="compositionally biased region" description="Basic and acidic residues" evidence="1">
    <location>
        <begin position="329"/>
        <end position="342"/>
    </location>
</feature>
<evidence type="ECO:0000259" key="2">
    <source>
        <dbReference type="PROSITE" id="PS51140"/>
    </source>
</evidence>
<feature type="compositionally biased region" description="Basic and acidic residues" evidence="1">
    <location>
        <begin position="300"/>
        <end position="322"/>
    </location>
</feature>
<dbReference type="PROSITE" id="PS51140">
    <property type="entry name" value="CUE"/>
    <property type="match status" value="1"/>
</dbReference>
<name>A0A9P4TWM4_9PEZI</name>
<accession>A0A9P4TWM4</accession>
<feature type="compositionally biased region" description="Polar residues" evidence="1">
    <location>
        <begin position="20"/>
        <end position="42"/>
    </location>
</feature>
<dbReference type="Gene3D" id="1.10.8.10">
    <property type="entry name" value="DNA helicase RuvA subunit, C-terminal domain"/>
    <property type="match status" value="1"/>
</dbReference>
<gene>
    <name evidence="3" type="ORF">EJ08DRAFT_662674</name>
</gene>
<dbReference type="SUPFAM" id="SSF46934">
    <property type="entry name" value="UBA-like"/>
    <property type="match status" value="1"/>
</dbReference>
<feature type="compositionally biased region" description="Polar residues" evidence="1">
    <location>
        <begin position="456"/>
        <end position="466"/>
    </location>
</feature>
<feature type="region of interest" description="Disordered" evidence="1">
    <location>
        <begin position="1"/>
        <end position="105"/>
    </location>
</feature>
<dbReference type="CDD" id="cd14372">
    <property type="entry name" value="CUE_Cue5p_like"/>
    <property type="match status" value="1"/>
</dbReference>
<feature type="region of interest" description="Disordered" evidence="1">
    <location>
        <begin position="183"/>
        <end position="222"/>
    </location>
</feature>
<comment type="caution">
    <text evidence="3">The sequence shown here is derived from an EMBL/GenBank/DDBJ whole genome shotgun (WGS) entry which is preliminary data.</text>
</comment>
<feature type="domain" description="CUE" evidence="2">
    <location>
        <begin position="100"/>
        <end position="144"/>
    </location>
</feature>
<evidence type="ECO:0000256" key="1">
    <source>
        <dbReference type="SAM" id="MobiDB-lite"/>
    </source>
</evidence>
<feature type="region of interest" description="Disordered" evidence="1">
    <location>
        <begin position="255"/>
        <end position="493"/>
    </location>
</feature>
<sequence length="493" mass="53988">MADSTTEKVVPFLPPKSIFKQLNSNKHQPTKPLTSGAESPTTAREPDFDDDPHDTPIPTEQQQQQQQHVTKSPISKKVSFQEVSDEDAPAPPPKPPRPVDPKVEAEKTLVEAFPSVDAKVVKAVLLAGGYNVESAFNALLSMSDPSYVAEETPPAPPPRPAKGHTMTQLESDEMYARQLSDHYAGTTGYGSRGRGEPPLPRRKQADNLNAGQMYDDRDRSFFDDDLPEIKKTIQKGFQETQTTVNKWIMDFKKKLDGDEDGYDQHGNPTAARQSSSSSQIPPPRQDFGPSQSEQLRGIRRSAEQGRRSGDRERYDADPHVLSDDFTQLDLHDNEGGSHRSQDWQHLTNNPAGGGGGPPRRTMSRPLANPDLFKSTPNSGPVDEVEALYSNPTNPNRQPPPSAGGAKGGKKWQPLTSVAPNPESEDTDPFSLGDSDEEEAKKTDLKPEDSERLKKSASISDGVSAKNTAKEVLLEEAETSGSKNKEAEELLRGT</sequence>
<organism evidence="3 4">
    <name type="scientific">Tothia fuscella</name>
    <dbReference type="NCBI Taxonomy" id="1048955"/>
    <lineage>
        <taxon>Eukaryota</taxon>
        <taxon>Fungi</taxon>
        <taxon>Dikarya</taxon>
        <taxon>Ascomycota</taxon>
        <taxon>Pezizomycotina</taxon>
        <taxon>Dothideomycetes</taxon>
        <taxon>Pleosporomycetidae</taxon>
        <taxon>Venturiales</taxon>
        <taxon>Cylindrosympodiaceae</taxon>
        <taxon>Tothia</taxon>
    </lineage>
</organism>
<dbReference type="GO" id="GO:0043130">
    <property type="term" value="F:ubiquitin binding"/>
    <property type="evidence" value="ECO:0007669"/>
    <property type="project" value="InterPro"/>
</dbReference>
<dbReference type="PANTHER" id="PTHR16461:SF5">
    <property type="entry name" value="TOLL-INTERACTING PROTEIN"/>
    <property type="match status" value="1"/>
</dbReference>
<dbReference type="InterPro" id="IPR009060">
    <property type="entry name" value="UBA-like_sf"/>
</dbReference>
<dbReference type="InterPro" id="IPR041807">
    <property type="entry name" value="Cue5/Don1_CUE"/>
</dbReference>
<dbReference type="InterPro" id="IPR003892">
    <property type="entry name" value="CUE"/>
</dbReference>
<feature type="compositionally biased region" description="Basic and acidic residues" evidence="1">
    <location>
        <begin position="438"/>
        <end position="453"/>
    </location>
</feature>
<dbReference type="FunFam" id="1.10.8.10:FF:000064">
    <property type="entry name" value="Similar to CUE domain-containing protein"/>
    <property type="match status" value="1"/>
</dbReference>
<dbReference type="EMBL" id="MU007057">
    <property type="protein sequence ID" value="KAF2427801.1"/>
    <property type="molecule type" value="Genomic_DNA"/>
</dbReference>
<dbReference type="OrthoDB" id="9942608at2759"/>
<evidence type="ECO:0000313" key="4">
    <source>
        <dbReference type="Proteomes" id="UP000800235"/>
    </source>
</evidence>
<dbReference type="PANTHER" id="PTHR16461">
    <property type="entry name" value="TOLL-INTERACTING PROTEIN"/>
    <property type="match status" value="1"/>
</dbReference>